<dbReference type="Gene3D" id="1.10.220.160">
    <property type="match status" value="1"/>
</dbReference>
<organism evidence="1 2">
    <name type="scientific">Orchesella cincta</name>
    <name type="common">Springtail</name>
    <name type="synonym">Podura cincta</name>
    <dbReference type="NCBI Taxonomy" id="48709"/>
    <lineage>
        <taxon>Eukaryota</taxon>
        <taxon>Metazoa</taxon>
        <taxon>Ecdysozoa</taxon>
        <taxon>Arthropoda</taxon>
        <taxon>Hexapoda</taxon>
        <taxon>Collembola</taxon>
        <taxon>Entomobryomorpha</taxon>
        <taxon>Entomobryoidea</taxon>
        <taxon>Orchesellidae</taxon>
        <taxon>Orchesellinae</taxon>
        <taxon>Orchesella</taxon>
    </lineage>
</organism>
<reference evidence="1 2" key="1">
    <citation type="journal article" date="2016" name="Genome Biol. Evol.">
        <title>Gene Family Evolution Reflects Adaptation to Soil Environmental Stressors in the Genome of the Collembolan Orchesella cincta.</title>
        <authorList>
            <person name="Faddeeva-Vakhrusheva A."/>
            <person name="Derks M.F."/>
            <person name="Anvar S.Y."/>
            <person name="Agamennone V."/>
            <person name="Suring W."/>
            <person name="Smit S."/>
            <person name="van Straalen N.M."/>
            <person name="Roelofs D."/>
        </authorList>
    </citation>
    <scope>NUCLEOTIDE SEQUENCE [LARGE SCALE GENOMIC DNA]</scope>
    <source>
        <tissue evidence="1">Mixed pool</tissue>
    </source>
</reference>
<proteinExistence type="predicted"/>
<dbReference type="AlphaFoldDB" id="A0A1D2NA29"/>
<evidence type="ECO:0000313" key="1">
    <source>
        <dbReference type="EMBL" id="ODN02110.1"/>
    </source>
</evidence>
<dbReference type="InterPro" id="IPR046341">
    <property type="entry name" value="SET_dom_sf"/>
</dbReference>
<dbReference type="InterPro" id="IPR053010">
    <property type="entry name" value="SET_SmydA-8"/>
</dbReference>
<keyword evidence="2" id="KW-1185">Reference proteome</keyword>
<sequence length="430" mass="49152">MGGDNYPITLKTDNVMGRYYVASRGIEPGELILQDDPIIVSPNTPTDSASVTCVGCCGVSQTSLPCGKCGWPVCKQECADIPEHADFECKIFARQQIKTPLPSPYCFIAEAEYIKVLRCLLLRELGKDDPEKLERWNMLQELEAHIELRKTIPKLMFMSKLIRNFIHDVCNLTEFDENTIDHVLGAIDVNAFKNVTNPMLPPGTYGATNVHINASVMYRKGSIVAHGCRRNTQSLTFPNGKLEMRAGEFIPEQEPLTHAYVDLMLGTPERRKILKTEFYFECNCSRCADPTELGTYFSALKCTQCPSGFLTMDNPLDFCPYWKCNKCPEIQQTEYETELLAELREEEKKILKSGRKNNAMIGSWIELLEKYSEKLHENHYALLQIQLHLIRCMAKVTKPPAELVEDMHKLVNKYKKLYRTFYPCMDDDQE</sequence>
<dbReference type="PANTHER" id="PTHR46455">
    <property type="entry name" value="SET AND MYND DOMAIN CONTAINING, ARTHROPOD-SPECIFIC, MEMBER 4, ISOFORM A"/>
    <property type="match status" value="1"/>
</dbReference>
<dbReference type="SUPFAM" id="SSF82199">
    <property type="entry name" value="SET domain"/>
    <property type="match status" value="1"/>
</dbReference>
<comment type="caution">
    <text evidence="1">The sequence shown here is derived from an EMBL/GenBank/DDBJ whole genome shotgun (WGS) entry which is preliminary data.</text>
</comment>
<dbReference type="CDD" id="cd20071">
    <property type="entry name" value="SET_SMYD"/>
    <property type="match status" value="1"/>
</dbReference>
<dbReference type="STRING" id="48709.A0A1D2NA29"/>
<dbReference type="PANTHER" id="PTHR46455:SF6">
    <property type="entry name" value="RE22408P-RELATED"/>
    <property type="match status" value="1"/>
</dbReference>
<dbReference type="Gene3D" id="2.170.270.10">
    <property type="entry name" value="SET domain"/>
    <property type="match status" value="1"/>
</dbReference>
<protein>
    <submittedName>
        <fullName evidence="1">Protein msta, isoform A</fullName>
    </submittedName>
</protein>
<accession>A0A1D2NA29</accession>
<dbReference type="EMBL" id="LJIJ01000125">
    <property type="protein sequence ID" value="ODN02110.1"/>
    <property type="molecule type" value="Genomic_DNA"/>
</dbReference>
<evidence type="ECO:0000313" key="2">
    <source>
        <dbReference type="Proteomes" id="UP000094527"/>
    </source>
</evidence>
<dbReference type="OrthoDB" id="265717at2759"/>
<gene>
    <name evidence="1" type="ORF">Ocin01_04596</name>
</gene>
<dbReference type="Proteomes" id="UP000094527">
    <property type="component" value="Unassembled WGS sequence"/>
</dbReference>
<dbReference type="Gene3D" id="6.10.140.2220">
    <property type="match status" value="1"/>
</dbReference>
<dbReference type="OMA" id="MRINTIQ"/>
<name>A0A1D2NA29_ORCCI</name>